<feature type="signal peptide" evidence="2">
    <location>
        <begin position="1"/>
        <end position="27"/>
    </location>
</feature>
<feature type="chain" id="PRO_5002534483" evidence="2">
    <location>
        <begin position="28"/>
        <end position="388"/>
    </location>
</feature>
<feature type="region of interest" description="Disordered" evidence="1">
    <location>
        <begin position="187"/>
        <end position="215"/>
    </location>
</feature>
<reference evidence="3 4" key="1">
    <citation type="journal article" date="2015" name="Nature">
        <title>rRNA introns, odd ribosomes, and small enigmatic genomes across a large radiation of phyla.</title>
        <authorList>
            <person name="Brown C.T."/>
            <person name="Hug L.A."/>
            <person name="Thomas B.C."/>
            <person name="Sharon I."/>
            <person name="Castelle C.J."/>
            <person name="Singh A."/>
            <person name="Wilkins M.J."/>
            <person name="Williams K.H."/>
            <person name="Banfield J.F."/>
        </authorList>
    </citation>
    <scope>NUCLEOTIDE SEQUENCE [LARGE SCALE GENOMIC DNA]</scope>
</reference>
<evidence type="ECO:0000313" key="3">
    <source>
        <dbReference type="EMBL" id="KKR31702.1"/>
    </source>
</evidence>
<dbReference type="EMBL" id="LBXN01000063">
    <property type="protein sequence ID" value="KKR31702.1"/>
    <property type="molecule type" value="Genomic_DNA"/>
</dbReference>
<gene>
    <name evidence="3" type="ORF">UT63_C0063G0015</name>
</gene>
<comment type="caution">
    <text evidence="3">The sequence shown here is derived from an EMBL/GenBank/DDBJ whole genome shotgun (WGS) entry which is preliminary data.</text>
</comment>
<proteinExistence type="predicted"/>
<dbReference type="AlphaFoldDB" id="A0A0G0T1L1"/>
<keyword evidence="2" id="KW-0732">Signal</keyword>
<evidence type="ECO:0000313" key="4">
    <source>
        <dbReference type="Proteomes" id="UP000034539"/>
    </source>
</evidence>
<sequence>MKNLNKIGAIVGTVAILAANIVSPVLAAGNNATNSTTGPLSSNYTDISNTSKVKVENVSDAHIKNDVTVVSNTGHNSASMNTLGGTVVSGNANVNATLNNTANVNTTSVTGGPQGSGVTAANLITGPLSDNRANVENKNKVEVENDNTLWLDNKVDALSDTGYNTADTNTGPGSVRSGNASTTLSVVNRGNDSATDVSGAAGGNGGNLSSNETTGPLSTNYSDILNSAEADIDNVSDARVKNNVLATGNSGHNSGSVNTLGGSVVSGNASTGVGLDTTANINTTSVAMAMGGFTNMGGNDVTGPDSDNRNSITNKYEVEVENINNKCESRDCKDYDGPWGVFNQDVDTADTGYNVADTNTGMASAVSGLASVLKNIKVWMNDSLTVVK</sequence>
<evidence type="ECO:0000256" key="1">
    <source>
        <dbReference type="SAM" id="MobiDB-lite"/>
    </source>
</evidence>
<evidence type="ECO:0000256" key="2">
    <source>
        <dbReference type="SAM" id="SignalP"/>
    </source>
</evidence>
<organism evidence="3 4">
    <name type="scientific">Candidatus Gottesmanbacteria bacterium GW2011_GWC2_39_8</name>
    <dbReference type="NCBI Taxonomy" id="1618450"/>
    <lineage>
        <taxon>Bacteria</taxon>
        <taxon>Candidatus Gottesmaniibacteriota</taxon>
    </lineage>
</organism>
<dbReference type="Proteomes" id="UP000034539">
    <property type="component" value="Unassembled WGS sequence"/>
</dbReference>
<accession>A0A0G0T1L1</accession>
<protein>
    <submittedName>
        <fullName evidence="3">Uncharacterized protein</fullName>
    </submittedName>
</protein>
<name>A0A0G0T1L1_9BACT</name>
<feature type="compositionally biased region" description="Polar residues" evidence="1">
    <location>
        <begin position="187"/>
        <end position="196"/>
    </location>
</feature>